<dbReference type="GO" id="GO:0004252">
    <property type="term" value="F:serine-type endopeptidase activity"/>
    <property type="evidence" value="ECO:0007669"/>
    <property type="project" value="UniProtKB-UniRule"/>
</dbReference>
<evidence type="ECO:0000313" key="8">
    <source>
        <dbReference type="EMBL" id="TSE03743.1"/>
    </source>
</evidence>
<evidence type="ECO:0000256" key="1">
    <source>
        <dbReference type="ARBA" id="ARBA00011073"/>
    </source>
</evidence>
<sequence length="542" mass="61459">MKKIFLVLLLYPLLSSSQIQNTFSKDIVVVNYKEKVLSDSIGKFWQHKDIFFDTLPGSSIDKAYQELWLSPKDSIIIAIIDSGVDINHEELQGHFWTNNNEVPGNHLDDDKNGYIDDIHGWNFLGNSKGKSISYARKEFIRILCDKGYFKNGKIKDGDSIGKKAEKIFKEQIKTLDEDWEYVIGIENDYKRIGKDLKEYFPNKNYSLEKIKKIDTIANPNLAFSVKKLDYYLTYEATLDWMVDFKKYLKALKKFKLNPDFDDRKEIGDDINDLFDKSYGNGDITPVDETEIHATAVAGLIAAKRNNKKGGNGVINNVKLMMIRAVPSGDEYDKDIALAIRYAVDNGAKIINMSFGKLFSMQPEFVKEAIKYASKHDVLLVHGAGNDNLNIDQHNFYPLDYSTSKNEITDNFINVGALNYKMNHKFPAYFSNYGKLNVDIFAPGYELHTTIPENSYITESGTSFAAPIVTGIAAMVRLKYPLLSAKQVKQIIIESGNKYHLQVRIPGKTKSPRVPFSELSKSGKVVNAYNALLMAEQISKSKN</sequence>
<evidence type="ECO:0000313" key="9">
    <source>
        <dbReference type="Proteomes" id="UP000318833"/>
    </source>
</evidence>
<evidence type="ECO:0000256" key="6">
    <source>
        <dbReference type="RuleBase" id="RU003355"/>
    </source>
</evidence>
<comment type="caution">
    <text evidence="8">The sequence shown here is derived from an EMBL/GenBank/DDBJ whole genome shotgun (WGS) entry which is preliminary data.</text>
</comment>
<dbReference type="Gene3D" id="3.40.50.200">
    <property type="entry name" value="Peptidase S8/S53 domain"/>
    <property type="match status" value="2"/>
</dbReference>
<evidence type="ECO:0000256" key="4">
    <source>
        <dbReference type="ARBA" id="ARBA00022825"/>
    </source>
</evidence>
<dbReference type="PANTHER" id="PTHR43806:SF11">
    <property type="entry name" value="CEREVISIN-RELATED"/>
    <property type="match status" value="1"/>
</dbReference>
<gene>
    <name evidence="8" type="ORF">FOF46_28640</name>
</gene>
<keyword evidence="9" id="KW-1185">Reference proteome</keyword>
<dbReference type="SUPFAM" id="SSF52743">
    <property type="entry name" value="Subtilisin-like"/>
    <property type="match status" value="1"/>
</dbReference>
<keyword evidence="4 5" id="KW-0720">Serine protease</keyword>
<evidence type="ECO:0000256" key="3">
    <source>
        <dbReference type="ARBA" id="ARBA00022801"/>
    </source>
</evidence>
<dbReference type="Proteomes" id="UP000318833">
    <property type="component" value="Unassembled WGS sequence"/>
</dbReference>
<name>A0A554VBB0_9FLAO</name>
<dbReference type="InterPro" id="IPR000209">
    <property type="entry name" value="Peptidase_S8/S53_dom"/>
</dbReference>
<dbReference type="PROSITE" id="PS51892">
    <property type="entry name" value="SUBTILASE"/>
    <property type="match status" value="1"/>
</dbReference>
<organism evidence="8 9">
    <name type="scientific">Aquimarina algiphila</name>
    <dbReference type="NCBI Taxonomy" id="2047982"/>
    <lineage>
        <taxon>Bacteria</taxon>
        <taxon>Pseudomonadati</taxon>
        <taxon>Bacteroidota</taxon>
        <taxon>Flavobacteriia</taxon>
        <taxon>Flavobacteriales</taxon>
        <taxon>Flavobacteriaceae</taxon>
        <taxon>Aquimarina</taxon>
    </lineage>
</organism>
<dbReference type="EMBL" id="VLNR01000100">
    <property type="protein sequence ID" value="TSE03743.1"/>
    <property type="molecule type" value="Genomic_DNA"/>
</dbReference>
<proteinExistence type="inferred from homology"/>
<dbReference type="InterPro" id="IPR050131">
    <property type="entry name" value="Peptidase_S8_subtilisin-like"/>
</dbReference>
<feature type="active site" description="Charge relay system" evidence="5">
    <location>
        <position position="292"/>
    </location>
</feature>
<keyword evidence="3 5" id="KW-0378">Hydrolase</keyword>
<comment type="similarity">
    <text evidence="1 5 6">Belongs to the peptidase S8 family.</text>
</comment>
<evidence type="ECO:0000259" key="7">
    <source>
        <dbReference type="Pfam" id="PF00082"/>
    </source>
</evidence>
<feature type="domain" description="Peptidase S8/S53" evidence="7">
    <location>
        <begin position="73"/>
        <end position="495"/>
    </location>
</feature>
<evidence type="ECO:0000256" key="5">
    <source>
        <dbReference type="PROSITE-ProRule" id="PRU01240"/>
    </source>
</evidence>
<dbReference type="PANTHER" id="PTHR43806">
    <property type="entry name" value="PEPTIDASE S8"/>
    <property type="match status" value="1"/>
</dbReference>
<dbReference type="InterPro" id="IPR023828">
    <property type="entry name" value="Peptidase_S8_Ser-AS"/>
</dbReference>
<dbReference type="AlphaFoldDB" id="A0A554VBB0"/>
<dbReference type="InterPro" id="IPR036852">
    <property type="entry name" value="Peptidase_S8/S53_dom_sf"/>
</dbReference>
<dbReference type="OrthoDB" id="9798386at2"/>
<protein>
    <submittedName>
        <fullName evidence="8">S8 family serine peptidase</fullName>
    </submittedName>
</protein>
<dbReference type="RefSeq" id="WP_143918887.1">
    <property type="nucleotide sequence ID" value="NZ_CANMXV010000101.1"/>
</dbReference>
<accession>A0A554VBB0</accession>
<dbReference type="GO" id="GO:0006508">
    <property type="term" value="P:proteolysis"/>
    <property type="evidence" value="ECO:0007669"/>
    <property type="project" value="UniProtKB-KW"/>
</dbReference>
<feature type="active site" description="Charge relay system" evidence="5">
    <location>
        <position position="462"/>
    </location>
</feature>
<dbReference type="InterPro" id="IPR015500">
    <property type="entry name" value="Peptidase_S8_subtilisin-rel"/>
</dbReference>
<dbReference type="InterPro" id="IPR023827">
    <property type="entry name" value="Peptidase_S8_Asp-AS"/>
</dbReference>
<dbReference type="Pfam" id="PF00082">
    <property type="entry name" value="Peptidase_S8"/>
    <property type="match status" value="1"/>
</dbReference>
<reference evidence="8 9" key="1">
    <citation type="submission" date="2019-07" db="EMBL/GenBank/DDBJ databases">
        <title>The draft genome sequence of Aquimarina algiphila M91.</title>
        <authorList>
            <person name="Meng X."/>
        </authorList>
    </citation>
    <scope>NUCLEOTIDE SEQUENCE [LARGE SCALE GENOMIC DNA]</scope>
    <source>
        <strain evidence="8 9">M91</strain>
    </source>
</reference>
<dbReference type="PROSITE" id="PS00138">
    <property type="entry name" value="SUBTILASE_SER"/>
    <property type="match status" value="1"/>
</dbReference>
<feature type="active site" description="Charge relay system" evidence="5">
    <location>
        <position position="81"/>
    </location>
</feature>
<dbReference type="PRINTS" id="PR00723">
    <property type="entry name" value="SUBTILISIN"/>
</dbReference>
<dbReference type="PROSITE" id="PS00136">
    <property type="entry name" value="SUBTILASE_ASP"/>
    <property type="match status" value="1"/>
</dbReference>
<evidence type="ECO:0000256" key="2">
    <source>
        <dbReference type="ARBA" id="ARBA00022670"/>
    </source>
</evidence>
<keyword evidence="2 5" id="KW-0645">Protease</keyword>